<dbReference type="GeneTree" id="ENSGT00860000135798"/>
<sequence>MTQHWPGLAGSPPAKAACIHFCGHPMANFVTAAQRLLPSCIKRIMKAVYLLLPPVWLQPHVPREWLVQILFLPSSLLIGDGRQGDGLSA</sequence>
<dbReference type="Ensembl" id="ENSEAST00005026300.2">
    <property type="protein sequence ID" value="ENSEASP00005024247.1"/>
    <property type="gene ID" value="ENSEASG00005016470.2"/>
</dbReference>
<accession>A0A8C4MEF0</accession>
<evidence type="ECO:0000313" key="1">
    <source>
        <dbReference type="Ensembl" id="ENSEASP00005024247.1"/>
    </source>
</evidence>
<reference evidence="1" key="2">
    <citation type="submission" date="2025-08" db="UniProtKB">
        <authorList>
            <consortium name="Ensembl"/>
        </authorList>
    </citation>
    <scope>IDENTIFICATION</scope>
</reference>
<evidence type="ECO:0000313" key="2">
    <source>
        <dbReference type="Proteomes" id="UP000694387"/>
    </source>
</evidence>
<dbReference type="OMA" id="YIVKQTH"/>
<dbReference type="Proteomes" id="UP000694387">
    <property type="component" value="Chromosome 2"/>
</dbReference>
<dbReference type="AlphaFoldDB" id="A0A8C4MEF0"/>
<name>A0A8C4MEF0_EQUAS</name>
<proteinExistence type="predicted"/>
<protein>
    <submittedName>
        <fullName evidence="1">Uncharacterized protein</fullName>
    </submittedName>
</protein>
<reference evidence="1" key="3">
    <citation type="submission" date="2025-09" db="UniProtKB">
        <authorList>
            <consortium name="Ensembl"/>
        </authorList>
    </citation>
    <scope>IDENTIFICATION</scope>
</reference>
<keyword evidence="2" id="KW-1185">Reference proteome</keyword>
<organism evidence="1 2">
    <name type="scientific">Equus asinus</name>
    <name type="common">Donkey</name>
    <name type="synonym">Equus africanus asinus</name>
    <dbReference type="NCBI Taxonomy" id="9793"/>
    <lineage>
        <taxon>Eukaryota</taxon>
        <taxon>Metazoa</taxon>
        <taxon>Chordata</taxon>
        <taxon>Craniata</taxon>
        <taxon>Vertebrata</taxon>
        <taxon>Euteleostomi</taxon>
        <taxon>Mammalia</taxon>
        <taxon>Eutheria</taxon>
        <taxon>Laurasiatheria</taxon>
        <taxon>Perissodactyla</taxon>
        <taxon>Equidae</taxon>
        <taxon>Equus</taxon>
    </lineage>
</organism>
<reference evidence="1 2" key="1">
    <citation type="journal article" date="2020" name="Nat. Commun.">
        <title>Donkey genomes provide new insights into domestication and selection for coat color.</title>
        <authorList>
            <person name="Wang"/>
            <person name="C."/>
            <person name="Li"/>
            <person name="H."/>
            <person name="Guo"/>
            <person name="Y."/>
            <person name="Huang"/>
            <person name="J."/>
            <person name="Sun"/>
            <person name="Y."/>
            <person name="Min"/>
            <person name="J."/>
            <person name="Wang"/>
            <person name="J."/>
            <person name="Fang"/>
            <person name="X."/>
            <person name="Zhao"/>
            <person name="Z."/>
            <person name="Wang"/>
            <person name="S."/>
            <person name="Zhang"/>
            <person name="Y."/>
            <person name="Liu"/>
            <person name="Q."/>
            <person name="Jiang"/>
            <person name="Q."/>
            <person name="Wang"/>
            <person name="X."/>
            <person name="Guo"/>
            <person name="Y."/>
            <person name="Yang"/>
            <person name="C."/>
            <person name="Wang"/>
            <person name="Y."/>
            <person name="Tian"/>
            <person name="F."/>
            <person name="Zhuang"/>
            <person name="G."/>
            <person name="Fan"/>
            <person name="Y."/>
            <person name="Gao"/>
            <person name="Q."/>
            <person name="Li"/>
            <person name="Y."/>
            <person name="Ju"/>
            <person name="Z."/>
            <person name="Li"/>
            <person name="J."/>
            <person name="Li"/>
            <person name="R."/>
            <person name="Hou"/>
            <person name="M."/>
            <person name="Yang"/>
            <person name="G."/>
            <person name="Liu"/>
            <person name="G."/>
            <person name="Liu"/>
            <person name="W."/>
            <person name="Guo"/>
            <person name="J."/>
            <person name="Pan"/>
            <person name="S."/>
            <person name="Fan"/>
            <person name="G."/>
            <person name="Zhang"/>
            <person name="W."/>
            <person name="Zhang"/>
            <person name="R."/>
            <person name="Yu"/>
            <person name="J."/>
            <person name="Zhang"/>
            <person name="X."/>
            <person name="Yin"/>
            <person name="Q."/>
            <person name="Ji"/>
            <person name="C."/>
            <person name="Jin"/>
            <person name="Y."/>
            <person name="Yue"/>
            <person name="G."/>
            <person name="Liu"/>
            <person name="M."/>
            <person name="Xu"/>
            <person name="J."/>
            <person name="Liu"/>
            <person name="S."/>
            <person name="Jordana"/>
            <person name="J."/>
            <person name="Noce"/>
            <person name="A."/>
            <person name="Amills"/>
            <person name="M."/>
            <person name="Wu"/>
            <person name="D.D."/>
            <person name="Li"/>
            <person name="S."/>
            <person name="Zhou"/>
            <person name="X. and Zhong"/>
            <person name="J."/>
        </authorList>
    </citation>
    <scope>NUCLEOTIDE SEQUENCE [LARGE SCALE GENOMIC DNA]</scope>
</reference>